<evidence type="ECO:0000256" key="4">
    <source>
        <dbReference type="ARBA" id="ARBA00022989"/>
    </source>
</evidence>
<feature type="transmembrane region" description="Helical" evidence="6">
    <location>
        <begin position="314"/>
        <end position="331"/>
    </location>
</feature>
<evidence type="ECO:0000313" key="9">
    <source>
        <dbReference type="EMBL" id="SEG00020.1"/>
    </source>
</evidence>
<evidence type="ECO:0000259" key="7">
    <source>
        <dbReference type="Pfam" id="PF03772"/>
    </source>
</evidence>
<comment type="subcellular location">
    <subcellularLocation>
        <location evidence="1">Cell membrane</location>
        <topology evidence="1">Multi-pass membrane protein</topology>
    </subcellularLocation>
</comment>
<dbReference type="InterPro" id="IPR052159">
    <property type="entry name" value="Competence_DNA_uptake"/>
</dbReference>
<dbReference type="Pfam" id="PF03772">
    <property type="entry name" value="Competence"/>
    <property type="match status" value="1"/>
</dbReference>
<dbReference type="AlphaFoldDB" id="A0A1H5WL68"/>
<dbReference type="PANTHER" id="PTHR30619:SF1">
    <property type="entry name" value="RECOMBINATION PROTEIN 2"/>
    <property type="match status" value="1"/>
</dbReference>
<feature type="transmembrane region" description="Helical" evidence="6">
    <location>
        <begin position="365"/>
        <end position="383"/>
    </location>
</feature>
<dbReference type="InterPro" id="IPR025405">
    <property type="entry name" value="DUF4131"/>
</dbReference>
<evidence type="ECO:0000259" key="8">
    <source>
        <dbReference type="Pfam" id="PF13567"/>
    </source>
</evidence>
<reference evidence="10" key="1">
    <citation type="submission" date="2016-10" db="EMBL/GenBank/DDBJ databases">
        <authorList>
            <person name="Varghese N."/>
            <person name="Submissions S."/>
        </authorList>
    </citation>
    <scope>NUCLEOTIDE SEQUENCE [LARGE SCALE GENOMIC DNA]</scope>
    <source>
        <strain evidence="10">DSM 21580</strain>
    </source>
</reference>
<name>A0A1H5WL68_9FLAO</name>
<accession>A0A1H5WL68</accession>
<evidence type="ECO:0000256" key="2">
    <source>
        <dbReference type="ARBA" id="ARBA00022475"/>
    </source>
</evidence>
<sequence length="590" mass="68977">MVKKQPFSIYLVALILGILFQDHFILQAKYINILLIISLFTLFLVFFKNYYSSKFKDFFSVFFVFILGVFLLNITKQKPPNIALSKKENIVFSLDKKLNISDKNRRYEVTFYKNKNSFKSILTIPKNHKQLDFSHFYKAEVYIKKTEKPYADFVFNYQKYLARKNIFFEAYLPQKLYESGVKKLTILEQIKNERLKLLNKISNSSLDEKSSAFLKGIILADRTSIDSDTVSDFQNSGLIHLLAISGTHIGIIFGLIYLLCLKIFPIKFRSFAIILSLIFIWSFALFIGLGNSVVRACIMISVYFTYILINRKPDLLHAISLAGLMILIVNPQQIFDVGFQLSFCAVFGIYWLYEPILNLMPRSKLKAINFIIEILAITLTAQLTTLPLVLFYFHQFSFISILANLIVIPLAEILIAFSLFLSVILGFSINILWFNTIYDFLILNLLKLVHWFATLEFAMNRNVALNFVEVILIFISLYFLKFLLKQLNWKNLLNFGLIFIIFIGFRLIFNFQQTRKNEVLTHFYFNKKIISIKNAKDICFLVPEKLDQKKVEKYVINPYLISVRNHHYKIKTFNEKVKSVTINNKNYPLE</sequence>
<keyword evidence="4 6" id="KW-1133">Transmembrane helix</keyword>
<dbReference type="Proteomes" id="UP000236738">
    <property type="component" value="Unassembled WGS sequence"/>
</dbReference>
<feature type="transmembrane region" description="Helical" evidence="6">
    <location>
        <begin position="30"/>
        <end position="51"/>
    </location>
</feature>
<organism evidence="9 10">
    <name type="scientific">Halpernia humi</name>
    <dbReference type="NCBI Taxonomy" id="493375"/>
    <lineage>
        <taxon>Bacteria</taxon>
        <taxon>Pseudomonadati</taxon>
        <taxon>Bacteroidota</taxon>
        <taxon>Flavobacteriia</taxon>
        <taxon>Flavobacteriales</taxon>
        <taxon>Weeksellaceae</taxon>
        <taxon>Chryseobacterium group</taxon>
        <taxon>Halpernia</taxon>
    </lineage>
</organism>
<feature type="transmembrane region" description="Helical" evidence="6">
    <location>
        <begin position="58"/>
        <end position="75"/>
    </location>
</feature>
<dbReference type="EMBL" id="FNUS01000002">
    <property type="protein sequence ID" value="SEG00020.1"/>
    <property type="molecule type" value="Genomic_DNA"/>
</dbReference>
<gene>
    <name evidence="9" type="ORF">SAMN05421847_1243</name>
</gene>
<dbReference type="RefSeq" id="WP_103913233.1">
    <property type="nucleotide sequence ID" value="NZ_FNUS01000002.1"/>
</dbReference>
<feature type="transmembrane region" description="Helical" evidence="6">
    <location>
        <begin position="337"/>
        <end position="353"/>
    </location>
</feature>
<feature type="domain" description="DUF4131" evidence="8">
    <location>
        <begin position="33"/>
        <end position="174"/>
    </location>
</feature>
<feature type="transmembrane region" description="Helical" evidence="6">
    <location>
        <begin position="440"/>
        <end position="458"/>
    </location>
</feature>
<feature type="transmembrane region" description="Helical" evidence="6">
    <location>
        <begin position="463"/>
        <end position="480"/>
    </location>
</feature>
<protein>
    <submittedName>
        <fullName evidence="9">Competence protein ComEC</fullName>
    </submittedName>
</protein>
<dbReference type="GO" id="GO:0005886">
    <property type="term" value="C:plasma membrane"/>
    <property type="evidence" value="ECO:0007669"/>
    <property type="project" value="UniProtKB-SubCell"/>
</dbReference>
<dbReference type="InterPro" id="IPR004477">
    <property type="entry name" value="ComEC_N"/>
</dbReference>
<dbReference type="OrthoDB" id="9761531at2"/>
<evidence type="ECO:0000256" key="5">
    <source>
        <dbReference type="ARBA" id="ARBA00023136"/>
    </source>
</evidence>
<dbReference type="NCBIfam" id="TIGR00360">
    <property type="entry name" value="ComEC_N-term"/>
    <property type="match status" value="1"/>
</dbReference>
<evidence type="ECO:0000256" key="6">
    <source>
        <dbReference type="SAM" id="Phobius"/>
    </source>
</evidence>
<feature type="transmembrane region" description="Helical" evidence="6">
    <location>
        <begin position="492"/>
        <end position="509"/>
    </location>
</feature>
<dbReference type="PANTHER" id="PTHR30619">
    <property type="entry name" value="DNA INTERNALIZATION/COMPETENCE PROTEIN COMEC/REC2"/>
    <property type="match status" value="1"/>
</dbReference>
<keyword evidence="10" id="KW-1185">Reference proteome</keyword>
<feature type="transmembrane region" description="Helical" evidence="6">
    <location>
        <begin position="268"/>
        <end position="287"/>
    </location>
</feature>
<feature type="transmembrane region" description="Helical" evidence="6">
    <location>
        <begin position="238"/>
        <end position="261"/>
    </location>
</feature>
<keyword evidence="2" id="KW-1003">Cell membrane</keyword>
<proteinExistence type="predicted"/>
<evidence type="ECO:0000313" key="10">
    <source>
        <dbReference type="Proteomes" id="UP000236738"/>
    </source>
</evidence>
<evidence type="ECO:0000256" key="1">
    <source>
        <dbReference type="ARBA" id="ARBA00004651"/>
    </source>
</evidence>
<evidence type="ECO:0000256" key="3">
    <source>
        <dbReference type="ARBA" id="ARBA00022692"/>
    </source>
</evidence>
<feature type="domain" description="ComEC/Rec2-related protein" evidence="7">
    <location>
        <begin position="218"/>
        <end position="484"/>
    </location>
</feature>
<feature type="transmembrane region" description="Helical" evidence="6">
    <location>
        <begin position="7"/>
        <end position="24"/>
    </location>
</feature>
<dbReference type="Pfam" id="PF13567">
    <property type="entry name" value="DUF4131"/>
    <property type="match status" value="1"/>
</dbReference>
<keyword evidence="5 6" id="KW-0472">Membrane</keyword>
<feature type="transmembrane region" description="Helical" evidence="6">
    <location>
        <begin position="293"/>
        <end position="309"/>
    </location>
</feature>
<keyword evidence="3 6" id="KW-0812">Transmembrane</keyword>